<organism evidence="1">
    <name type="scientific">Rhizophora mucronata</name>
    <name type="common">Asiatic mangrove</name>
    <dbReference type="NCBI Taxonomy" id="61149"/>
    <lineage>
        <taxon>Eukaryota</taxon>
        <taxon>Viridiplantae</taxon>
        <taxon>Streptophyta</taxon>
        <taxon>Embryophyta</taxon>
        <taxon>Tracheophyta</taxon>
        <taxon>Spermatophyta</taxon>
        <taxon>Magnoliopsida</taxon>
        <taxon>eudicotyledons</taxon>
        <taxon>Gunneridae</taxon>
        <taxon>Pentapetalae</taxon>
        <taxon>rosids</taxon>
        <taxon>fabids</taxon>
        <taxon>Malpighiales</taxon>
        <taxon>Rhizophoraceae</taxon>
        <taxon>Rhizophora</taxon>
    </lineage>
</organism>
<dbReference type="EMBL" id="GGEC01073387">
    <property type="protein sequence ID" value="MBX53871.1"/>
    <property type="molecule type" value="Transcribed_RNA"/>
</dbReference>
<sequence>MPSFQAISAHIHGACSMLVHCHAQSDFEQEGNTIN</sequence>
<reference evidence="1" key="1">
    <citation type="submission" date="2018-02" db="EMBL/GenBank/DDBJ databases">
        <title>Rhizophora mucronata_Transcriptome.</title>
        <authorList>
            <person name="Meera S.P."/>
            <person name="Sreeshan A."/>
            <person name="Augustine A."/>
        </authorList>
    </citation>
    <scope>NUCLEOTIDE SEQUENCE</scope>
    <source>
        <tissue evidence="1">Leaf</tissue>
    </source>
</reference>
<name>A0A2P2PGS6_RHIMU</name>
<protein>
    <submittedName>
        <fullName evidence="1">Uncharacterized protein</fullName>
    </submittedName>
</protein>
<proteinExistence type="predicted"/>
<accession>A0A2P2PGS6</accession>
<dbReference type="AlphaFoldDB" id="A0A2P2PGS6"/>
<evidence type="ECO:0000313" key="1">
    <source>
        <dbReference type="EMBL" id="MBX53871.1"/>
    </source>
</evidence>